<reference evidence="3" key="1">
    <citation type="submission" date="2015-07" db="EMBL/GenBank/DDBJ databases">
        <title>Draft genome sequence of a Pseudoalteromonas rubra strain, OCN096, isolated from Kaneohe Bay, Oahu, Hawaii.</title>
        <authorList>
            <person name="Beurmann S."/>
            <person name="Ushijima B."/>
            <person name="Belcaid M."/>
            <person name="Callahan S.M."/>
            <person name="Aeby G.S."/>
        </authorList>
    </citation>
    <scope>NUCLEOTIDE SEQUENCE [LARGE SCALE GENOMIC DNA]</scope>
    <source>
        <strain evidence="3">OCN096</strain>
    </source>
</reference>
<evidence type="ECO:0000313" key="3">
    <source>
        <dbReference type="Proteomes" id="UP000036850"/>
    </source>
</evidence>
<accession>A0A0L0ELW9</accession>
<sequence length="54" mass="5704">MKAIIFTGLIGLSSSCWAVDVVVHPSNTAALDKNQIEQIFLGKLKTFNGAGKAV</sequence>
<gene>
    <name evidence="2" type="ORF">AC626_23525</name>
</gene>
<feature type="chain" id="PRO_5005537883" evidence="1">
    <location>
        <begin position="19"/>
        <end position="54"/>
    </location>
</feature>
<feature type="signal peptide" evidence="1">
    <location>
        <begin position="1"/>
        <end position="18"/>
    </location>
</feature>
<comment type="caution">
    <text evidence="2">The sequence shown here is derived from an EMBL/GenBank/DDBJ whole genome shotgun (WGS) entry which is preliminary data.</text>
</comment>
<proteinExistence type="predicted"/>
<evidence type="ECO:0000313" key="2">
    <source>
        <dbReference type="EMBL" id="KNC65366.1"/>
    </source>
</evidence>
<dbReference type="PATRIC" id="fig|43658.6.peg.1979"/>
<dbReference type="PROSITE" id="PS51257">
    <property type="entry name" value="PROKAR_LIPOPROTEIN"/>
    <property type="match status" value="1"/>
</dbReference>
<dbReference type="Proteomes" id="UP000036850">
    <property type="component" value="Unassembled WGS sequence"/>
</dbReference>
<organism evidence="2 3">
    <name type="scientific">Pseudoalteromonas rubra</name>
    <dbReference type="NCBI Taxonomy" id="43658"/>
    <lineage>
        <taxon>Bacteria</taxon>
        <taxon>Pseudomonadati</taxon>
        <taxon>Pseudomonadota</taxon>
        <taxon>Gammaproteobacteria</taxon>
        <taxon>Alteromonadales</taxon>
        <taxon>Pseudoalteromonadaceae</taxon>
        <taxon>Pseudoalteromonas</taxon>
    </lineage>
</organism>
<evidence type="ECO:0000256" key="1">
    <source>
        <dbReference type="SAM" id="SignalP"/>
    </source>
</evidence>
<name>A0A0L0ELW9_9GAMM</name>
<feature type="non-terminal residue" evidence="2">
    <location>
        <position position="54"/>
    </location>
</feature>
<protein>
    <submittedName>
        <fullName evidence="2">Phosphate ABC transporter substrate-binding protein</fullName>
    </submittedName>
</protein>
<dbReference type="AlphaFoldDB" id="A0A0L0ELW9"/>
<keyword evidence="1" id="KW-0732">Signal</keyword>
<dbReference type="EMBL" id="LFZX01000305">
    <property type="protein sequence ID" value="KNC65366.1"/>
    <property type="molecule type" value="Genomic_DNA"/>
</dbReference>